<gene>
    <name evidence="3" type="ordered locus">Cyagr_0028</name>
</gene>
<feature type="compositionally biased region" description="Low complexity" evidence="1">
    <location>
        <begin position="1"/>
        <end position="21"/>
    </location>
</feature>
<organism evidence="3 4">
    <name type="scientific">Cyanobium gracile (strain ATCC 27147 / PCC 6307)</name>
    <dbReference type="NCBI Taxonomy" id="292564"/>
    <lineage>
        <taxon>Bacteria</taxon>
        <taxon>Bacillati</taxon>
        <taxon>Cyanobacteriota</taxon>
        <taxon>Cyanophyceae</taxon>
        <taxon>Synechococcales</taxon>
        <taxon>Prochlorococcaceae</taxon>
        <taxon>Cyanobium</taxon>
    </lineage>
</organism>
<feature type="transmembrane region" description="Helical" evidence="2">
    <location>
        <begin position="87"/>
        <end position="109"/>
    </location>
</feature>
<keyword evidence="2" id="KW-0472">Membrane</keyword>
<dbReference type="EMBL" id="CP003495">
    <property type="protein sequence ID" value="AFY27248.1"/>
    <property type="molecule type" value="Genomic_DNA"/>
</dbReference>
<evidence type="ECO:0000313" key="3">
    <source>
        <dbReference type="EMBL" id="AFY27248.1"/>
    </source>
</evidence>
<protein>
    <submittedName>
        <fullName evidence="3">Uncharacterized protein</fullName>
    </submittedName>
</protein>
<sequence>MRQTQPQPSRRQPPAARSSTGRPRRSRSRQTPGDAAGGPFSLRSIPSLHGQPAVVGSSLEPVHGDGEPGGCSRDSQLLSLSAERQELVCSLIGLAVKLGLVALTGVSLFRLAGAYQQRMESQGEIAAVLELENAKLVKARERFDALFMVEGEQRLIREQSQWIAPNRLRVIWQSNRPFPTVESAATGSGNQGTRP</sequence>
<evidence type="ECO:0000256" key="1">
    <source>
        <dbReference type="SAM" id="MobiDB-lite"/>
    </source>
</evidence>
<dbReference type="eggNOG" id="ENOG50341X1">
    <property type="taxonomic scope" value="Bacteria"/>
</dbReference>
<reference evidence="4" key="1">
    <citation type="journal article" date="2013" name="Proc. Natl. Acad. Sci. U.S.A.">
        <title>Improving the coverage of the cyanobacterial phylum using diversity-driven genome sequencing.</title>
        <authorList>
            <person name="Shih P.M."/>
            <person name="Wu D."/>
            <person name="Latifi A."/>
            <person name="Axen S.D."/>
            <person name="Fewer D.P."/>
            <person name="Talla E."/>
            <person name="Calteau A."/>
            <person name="Cai F."/>
            <person name="Tandeau de Marsac N."/>
            <person name="Rippka R."/>
            <person name="Herdman M."/>
            <person name="Sivonen K."/>
            <person name="Coursin T."/>
            <person name="Laurent T."/>
            <person name="Goodwin L."/>
            <person name="Nolan M."/>
            <person name="Davenport K.W."/>
            <person name="Han C.S."/>
            <person name="Rubin E.M."/>
            <person name="Eisen J.A."/>
            <person name="Woyke T."/>
            <person name="Gugger M."/>
            <person name="Kerfeld C.A."/>
        </authorList>
    </citation>
    <scope>NUCLEOTIDE SEQUENCE [LARGE SCALE GENOMIC DNA]</scope>
    <source>
        <strain evidence="4">ATCC 27147 / PCC 6307</strain>
    </source>
</reference>
<dbReference type="HOGENOM" id="CLU_1394307_0_0_3"/>
<dbReference type="AlphaFoldDB" id="K9P2N8"/>
<feature type="region of interest" description="Disordered" evidence="1">
    <location>
        <begin position="1"/>
        <end position="43"/>
    </location>
</feature>
<name>K9P2N8_CYAGP</name>
<keyword evidence="2" id="KW-0812">Transmembrane</keyword>
<evidence type="ECO:0000256" key="2">
    <source>
        <dbReference type="SAM" id="Phobius"/>
    </source>
</evidence>
<keyword evidence="2" id="KW-1133">Transmembrane helix</keyword>
<dbReference type="Proteomes" id="UP000010388">
    <property type="component" value="Chromosome"/>
</dbReference>
<dbReference type="STRING" id="292564.Cyagr_0028"/>
<evidence type="ECO:0000313" key="4">
    <source>
        <dbReference type="Proteomes" id="UP000010388"/>
    </source>
</evidence>
<dbReference type="KEGG" id="cgc:Cyagr_0028"/>
<dbReference type="RefSeq" id="WP_015107707.1">
    <property type="nucleotide sequence ID" value="NC_019675.1"/>
</dbReference>
<accession>K9P2N8</accession>
<proteinExistence type="predicted"/>